<evidence type="ECO:0000313" key="3">
    <source>
        <dbReference type="Proteomes" id="UP000268014"/>
    </source>
</evidence>
<feature type="domain" description="ERAP1-like C-terminal" evidence="1">
    <location>
        <begin position="7"/>
        <end position="59"/>
    </location>
</feature>
<evidence type="ECO:0000313" key="2">
    <source>
        <dbReference type="EMBL" id="VDO75669.1"/>
    </source>
</evidence>
<dbReference type="InterPro" id="IPR024571">
    <property type="entry name" value="ERAP1-like_C_dom"/>
</dbReference>
<evidence type="ECO:0000259" key="1">
    <source>
        <dbReference type="Pfam" id="PF11838"/>
    </source>
</evidence>
<gene>
    <name evidence="2" type="ORF">HPLM_LOCUS19193</name>
</gene>
<dbReference type="Pfam" id="PF11838">
    <property type="entry name" value="ERAP1_C"/>
    <property type="match status" value="1"/>
</dbReference>
<dbReference type="Gene3D" id="1.10.3480.20">
    <property type="match status" value="1"/>
</dbReference>
<proteinExistence type="predicted"/>
<dbReference type="WBParaSite" id="HPLM_0001920101-mRNA-1">
    <property type="protein sequence ID" value="HPLM_0001920101-mRNA-1"/>
    <property type="gene ID" value="HPLM_0001920101"/>
</dbReference>
<accession>A0A0N4X4A9</accession>
<dbReference type="Proteomes" id="UP000268014">
    <property type="component" value="Unassembled WGS sequence"/>
</dbReference>
<name>A0A0N4X4A9_HAEPC</name>
<reference evidence="4" key="1">
    <citation type="submission" date="2017-02" db="UniProtKB">
        <authorList>
            <consortium name="WormBaseParasite"/>
        </authorList>
    </citation>
    <scope>IDENTIFICATION</scope>
</reference>
<dbReference type="AlphaFoldDB" id="A0A0N4X4A9"/>
<evidence type="ECO:0000313" key="4">
    <source>
        <dbReference type="WBParaSite" id="HPLM_0001920101-mRNA-1"/>
    </source>
</evidence>
<organism evidence="4">
    <name type="scientific">Haemonchus placei</name>
    <name type="common">Barber's pole worm</name>
    <dbReference type="NCBI Taxonomy" id="6290"/>
    <lineage>
        <taxon>Eukaryota</taxon>
        <taxon>Metazoa</taxon>
        <taxon>Ecdysozoa</taxon>
        <taxon>Nematoda</taxon>
        <taxon>Chromadorea</taxon>
        <taxon>Rhabditida</taxon>
        <taxon>Rhabditina</taxon>
        <taxon>Rhabditomorpha</taxon>
        <taxon>Strongyloidea</taxon>
        <taxon>Trichostrongylidae</taxon>
        <taxon>Haemonchus</taxon>
    </lineage>
</organism>
<sequence>FQIYNLRTRSSIIADAFEAAFENLIDYSTAFDTLQYLEHEKEYLVWKTVKSALNTVADLGNFFTQCNDSTSYKVRTVATILPSKKKRTVYVIIQIV</sequence>
<dbReference type="EMBL" id="UZAF01021117">
    <property type="protein sequence ID" value="VDO75669.1"/>
    <property type="molecule type" value="Genomic_DNA"/>
</dbReference>
<keyword evidence="3" id="KW-1185">Reference proteome</keyword>
<reference evidence="2 3" key="2">
    <citation type="submission" date="2018-11" db="EMBL/GenBank/DDBJ databases">
        <authorList>
            <consortium name="Pathogen Informatics"/>
        </authorList>
    </citation>
    <scope>NUCLEOTIDE SEQUENCE [LARGE SCALE GENOMIC DNA]</scope>
    <source>
        <strain evidence="2 3">MHpl1</strain>
    </source>
</reference>
<protein>
    <submittedName>
        <fullName evidence="4">ERAP1_C domain-containing protein</fullName>
    </submittedName>
</protein>